<feature type="signal peptide" evidence="1">
    <location>
        <begin position="1"/>
        <end position="23"/>
    </location>
</feature>
<dbReference type="AlphaFoldDB" id="A0A1C0AEP6"/>
<name>A0A1C0AEP6_9FIRM</name>
<reference evidence="2 3" key="1">
    <citation type="journal article" date="2016" name="Genome Announc.">
        <title>Draft Genome Sequence of Criibacterium bergeronii gen. nov., sp. nov., Strain CCRI-22567T, Isolated from a Vaginal Sample from a Woman with Bacterial Vaginosis.</title>
        <authorList>
            <person name="Maheux A.F."/>
            <person name="Berube E."/>
            <person name="Boudreau D.K."/>
            <person name="Raymond F."/>
            <person name="Corbeil J."/>
            <person name="Roy P.H."/>
            <person name="Boissinot M."/>
            <person name="Omar R.F."/>
        </authorList>
    </citation>
    <scope>NUCLEOTIDE SEQUENCE [LARGE SCALE GENOMIC DNA]</scope>
    <source>
        <strain evidence="2 3">CCRI-22567</strain>
    </source>
</reference>
<sequence>MKRKVIFAILFSFIALSSLDSHALTTSQREHLIGYVPSSSYVYDGEYYDEDEDRYYERYYNKDDSQYYYRYIYNDSTFYNGRYNYGIFRESNYDKLNNYSKTIYRFEDTYTKNDRKHYVTVEYYYQNNDKVYSVYDYYYDSNDKKIYDVNVTQRKLSNSDLEYYLDNYLPASKYTKDDERYRNYYRDRYYYRNDIFYEDSYRRHTINNKTTYVYDDSYYDRNDYRHYVSIEYYYESGKKVYTVQDYYYKNNSRKYLVDVKDKKLSDSELDDYLYDYLRYRINNDRYYDSRYDRYYDDYYNGRGKYYEKVPKYTTEHSFLDKLDSIPYYRYRDRYRNDRYVNNDPVPTTQEEYFAQKNKKILEERK</sequence>
<feature type="chain" id="PRO_5008883353" evidence="1">
    <location>
        <begin position="24"/>
        <end position="365"/>
    </location>
</feature>
<protein>
    <submittedName>
        <fullName evidence="2">Uncharacterized protein</fullName>
    </submittedName>
</protein>
<keyword evidence="3" id="KW-1185">Reference proteome</keyword>
<evidence type="ECO:0000256" key="1">
    <source>
        <dbReference type="SAM" id="SignalP"/>
    </source>
</evidence>
<dbReference type="STRING" id="1871336.BBG48_07885"/>
<evidence type="ECO:0000313" key="3">
    <source>
        <dbReference type="Proteomes" id="UP000093352"/>
    </source>
</evidence>
<organism evidence="2 3">
    <name type="scientific">Criibacterium bergeronii</name>
    <dbReference type="NCBI Taxonomy" id="1871336"/>
    <lineage>
        <taxon>Bacteria</taxon>
        <taxon>Bacillati</taxon>
        <taxon>Bacillota</taxon>
        <taxon>Clostridia</taxon>
        <taxon>Peptostreptococcales</taxon>
        <taxon>Filifactoraceae</taxon>
        <taxon>Criibacterium</taxon>
    </lineage>
</organism>
<proteinExistence type="predicted"/>
<gene>
    <name evidence="2" type="ORF">BBG48_001530</name>
</gene>
<accession>A0A1C0AEP6</accession>
<dbReference type="RefSeq" id="WP_068913790.1">
    <property type="nucleotide sequence ID" value="NZ_MBEW02000002.1"/>
</dbReference>
<dbReference type="EMBL" id="MBEW02000002">
    <property type="protein sequence ID" value="RDY22050.1"/>
    <property type="molecule type" value="Genomic_DNA"/>
</dbReference>
<dbReference type="Proteomes" id="UP000093352">
    <property type="component" value="Unassembled WGS sequence"/>
</dbReference>
<comment type="caution">
    <text evidence="2">The sequence shown here is derived from an EMBL/GenBank/DDBJ whole genome shotgun (WGS) entry which is preliminary data.</text>
</comment>
<keyword evidence="1" id="KW-0732">Signal</keyword>
<evidence type="ECO:0000313" key="2">
    <source>
        <dbReference type="EMBL" id="RDY22050.1"/>
    </source>
</evidence>